<proteinExistence type="predicted"/>
<organism evidence="1">
    <name type="scientific">Thermohahella caldifontis</name>
    <dbReference type="NCBI Taxonomy" id="3142973"/>
    <lineage>
        <taxon>Bacteria</taxon>
        <taxon>Pseudomonadati</taxon>
        <taxon>Pseudomonadota</taxon>
        <taxon>Gammaproteobacteria</taxon>
        <taxon>Oceanospirillales</taxon>
        <taxon>Hahellaceae</taxon>
        <taxon>Thermohahella</taxon>
    </lineage>
</organism>
<protein>
    <recommendedName>
        <fullName evidence="2">Transposase</fullName>
    </recommendedName>
</protein>
<dbReference type="RefSeq" id="WP_369601633.1">
    <property type="nucleotide sequence ID" value="NZ_CP154858.1"/>
</dbReference>
<dbReference type="KEGG" id="tcd:AAIA72_01210"/>
<gene>
    <name evidence="1" type="ORF">AAIA72_01210</name>
</gene>
<name>A0AB39UWT7_9GAMM</name>
<dbReference type="EMBL" id="CP154858">
    <property type="protein sequence ID" value="XDT72629.1"/>
    <property type="molecule type" value="Genomic_DNA"/>
</dbReference>
<reference evidence="1" key="1">
    <citation type="submission" date="2024-05" db="EMBL/GenBank/DDBJ databases">
        <title>Genome sequencing of novel strain.</title>
        <authorList>
            <person name="Ganbat D."/>
            <person name="Ganbat S."/>
            <person name="Lee S.-J."/>
        </authorList>
    </citation>
    <scope>NUCLEOTIDE SEQUENCE</scope>
    <source>
        <strain evidence="1">SMD15-11</strain>
    </source>
</reference>
<dbReference type="AlphaFoldDB" id="A0AB39UWT7"/>
<accession>A0AB39UWT7</accession>
<evidence type="ECO:0008006" key="2">
    <source>
        <dbReference type="Google" id="ProtNLM"/>
    </source>
</evidence>
<sequence length="104" mass="11153">MLLTEKQSFYLSLIEQARTAGKPLKQVATENGVSPVTLYNAAHPLRRKGFAEGSGPSRAGFVRQPLAAAADERIEVETRLPNGQPVWLRVPASQLSAVLGVLAS</sequence>
<evidence type="ECO:0000313" key="1">
    <source>
        <dbReference type="EMBL" id="XDT72629.1"/>
    </source>
</evidence>